<evidence type="ECO:0000256" key="3">
    <source>
        <dbReference type="ARBA" id="ARBA00022884"/>
    </source>
</evidence>
<keyword evidence="3 5" id="KW-0694">RNA-binding</keyword>
<dbReference type="Pfam" id="PF05833">
    <property type="entry name" value="NFACT_N"/>
    <property type="match status" value="1"/>
</dbReference>
<dbReference type="GO" id="GO:0000049">
    <property type="term" value="F:tRNA binding"/>
    <property type="evidence" value="ECO:0007669"/>
    <property type="project" value="UniProtKB-UniRule"/>
</dbReference>
<comment type="caution">
    <text evidence="7">The sequence shown here is derived from an EMBL/GenBank/DDBJ whole genome shotgun (WGS) entry which is preliminary data.</text>
</comment>
<dbReference type="InterPro" id="IPR043682">
    <property type="entry name" value="RqcH_bacterial"/>
</dbReference>
<dbReference type="SUPFAM" id="SSF46946">
    <property type="entry name" value="S13-like H2TH domain"/>
    <property type="match status" value="1"/>
</dbReference>
<dbReference type="EMBL" id="DVLT01000001">
    <property type="protein sequence ID" value="HIU01622.1"/>
    <property type="molecule type" value="Genomic_DNA"/>
</dbReference>
<dbReference type="GO" id="GO:1990112">
    <property type="term" value="C:RQC complex"/>
    <property type="evidence" value="ECO:0007669"/>
    <property type="project" value="TreeGrafter"/>
</dbReference>
<accession>A0A9D1KVQ0</accession>
<dbReference type="InterPro" id="IPR008532">
    <property type="entry name" value="NFACT_RNA-bd"/>
</dbReference>
<evidence type="ECO:0000256" key="4">
    <source>
        <dbReference type="ARBA" id="ARBA00022917"/>
    </source>
</evidence>
<evidence type="ECO:0000256" key="2">
    <source>
        <dbReference type="ARBA" id="ARBA00022730"/>
    </source>
</evidence>
<dbReference type="AlphaFoldDB" id="A0A9D1KVQ0"/>
<dbReference type="PANTHER" id="PTHR15239:SF6">
    <property type="entry name" value="RIBOSOME QUALITY CONTROL COMPLEX SUBUNIT NEMF"/>
    <property type="match status" value="1"/>
</dbReference>
<reference evidence="7" key="1">
    <citation type="submission" date="2020-10" db="EMBL/GenBank/DDBJ databases">
        <authorList>
            <person name="Gilroy R."/>
        </authorList>
    </citation>
    <scope>NUCLEOTIDE SEQUENCE</scope>
    <source>
        <strain evidence="7">CHK187-14744</strain>
    </source>
</reference>
<dbReference type="HAMAP" id="MF_00844_B">
    <property type="entry name" value="RqcH_B"/>
    <property type="match status" value="1"/>
</dbReference>
<evidence type="ECO:0000313" key="8">
    <source>
        <dbReference type="Proteomes" id="UP000824164"/>
    </source>
</evidence>
<reference evidence="7" key="2">
    <citation type="journal article" date="2021" name="PeerJ">
        <title>Extensive microbial diversity within the chicken gut microbiome revealed by metagenomics and culture.</title>
        <authorList>
            <person name="Gilroy R."/>
            <person name="Ravi A."/>
            <person name="Getino M."/>
            <person name="Pursley I."/>
            <person name="Horton D.L."/>
            <person name="Alikhan N.F."/>
            <person name="Baker D."/>
            <person name="Gharbi K."/>
            <person name="Hall N."/>
            <person name="Watson M."/>
            <person name="Adriaenssens E.M."/>
            <person name="Foster-Nyarko E."/>
            <person name="Jarju S."/>
            <person name="Secka A."/>
            <person name="Antonio M."/>
            <person name="Oren A."/>
            <person name="Chaudhuri R.R."/>
            <person name="La Ragione R."/>
            <person name="Hildebrand F."/>
            <person name="Pallen M.J."/>
        </authorList>
    </citation>
    <scope>NUCLEOTIDE SEQUENCE</scope>
    <source>
        <strain evidence="7">CHK187-14744</strain>
    </source>
</reference>
<sequence>MALDGLVIANLTYDLETALSGGRIQKIYQPENDALVLTIKNNRKNYRLLLSANASLPLVYLTEEAGNNPLTAPGFCMLLRKHLNGGKILSVTQPGMERILIFDIEHLNEMGDLCRKRLVIELMGKHSNIIFCQPDGTIIDSIKHISASVSSVREVLPGRSYFIPNTMDKVDPSSVSREDFISRMQASPSPVSKAIYTRFTGISPVVAEELCYRASLDSRQDTGSLSENEYLHLYRIFSQMMEDVKNHVFSPNIVYDGKQPVEFSCIPLTSYHGMTTVSFDSMSEVLRTYYAEKNAATRIRQKSSDLRHIVTTALDRTRKKYDLQIKQLKDTQKREKYKVYGEMINTYGYDLPDGAKVLNCTNYYTGKEMAVPLDPTLSPRENSLKYFERYGKLKRTYEALTTLTEETRQEMEHLDSIATSLNIAVSEADLAAIREELVRSGYVKKHTSGKKPQKSRMVSQPFHYISSDGYDIYVGKNNLQNDELTFKVASGNDWWFHAKGIPGSHVIVKSGNDDLPDRTFEEAARLAAYYSKGRDSEKLEVDYIQKKFIKKPAAARPGFVIYHTNYSMMIAPDVSGITLVSS</sequence>
<dbReference type="Proteomes" id="UP000824164">
    <property type="component" value="Unassembled WGS sequence"/>
</dbReference>
<dbReference type="PANTHER" id="PTHR15239">
    <property type="entry name" value="NUCLEAR EXPORT MEDIATOR FACTOR NEMF"/>
    <property type="match status" value="1"/>
</dbReference>
<organism evidence="7 8">
    <name type="scientific">Candidatus Onthocola gallistercoris</name>
    <dbReference type="NCBI Taxonomy" id="2840876"/>
    <lineage>
        <taxon>Bacteria</taxon>
        <taxon>Bacillati</taxon>
        <taxon>Bacillota</taxon>
        <taxon>Bacilli</taxon>
        <taxon>Candidatus Onthocola</taxon>
    </lineage>
</organism>
<evidence type="ECO:0000313" key="7">
    <source>
        <dbReference type="EMBL" id="HIU01622.1"/>
    </source>
</evidence>
<name>A0A9D1KVQ0_9FIRM</name>
<keyword evidence="2 5" id="KW-0699">rRNA-binding</keyword>
<evidence type="ECO:0000256" key="5">
    <source>
        <dbReference type="HAMAP-Rule" id="MF_00844"/>
    </source>
</evidence>
<dbReference type="GO" id="GO:0043023">
    <property type="term" value="F:ribosomal large subunit binding"/>
    <property type="evidence" value="ECO:0007669"/>
    <property type="project" value="UniProtKB-UniRule"/>
</dbReference>
<comment type="subunit">
    <text evidence="5">Associates with stalled 50S ribosomal subunits. Binds to RqcP.</text>
</comment>
<proteinExistence type="inferred from homology"/>
<keyword evidence="1 5" id="KW-0820">tRNA-binding</keyword>
<keyword evidence="4 5" id="KW-0648">Protein biosynthesis</keyword>
<dbReference type="FunFam" id="2.30.310.10:FF:000004">
    <property type="entry name" value="Fibronectin-binding protein A"/>
    <property type="match status" value="1"/>
</dbReference>
<dbReference type="InterPro" id="IPR010979">
    <property type="entry name" value="Ribosomal_uS13-like_H2TH"/>
</dbReference>
<evidence type="ECO:0000259" key="6">
    <source>
        <dbReference type="Pfam" id="PF05670"/>
    </source>
</evidence>
<protein>
    <recommendedName>
        <fullName evidence="5">Rqc2 homolog RqcH</fullName>
        <shortName evidence="5">RqcH</shortName>
    </recommendedName>
</protein>
<dbReference type="GO" id="GO:0019843">
    <property type="term" value="F:rRNA binding"/>
    <property type="evidence" value="ECO:0007669"/>
    <property type="project" value="UniProtKB-UniRule"/>
</dbReference>
<dbReference type="Pfam" id="PF05670">
    <property type="entry name" value="NFACT-R_1"/>
    <property type="match status" value="1"/>
</dbReference>
<dbReference type="Gene3D" id="2.30.310.10">
    <property type="entry name" value="ibrinogen binding protein from staphylococcus aureus domain"/>
    <property type="match status" value="1"/>
</dbReference>
<evidence type="ECO:0000256" key="1">
    <source>
        <dbReference type="ARBA" id="ARBA00022555"/>
    </source>
</evidence>
<dbReference type="Gene3D" id="1.10.8.50">
    <property type="match status" value="1"/>
</dbReference>
<dbReference type="InterPro" id="IPR051608">
    <property type="entry name" value="RQC_Subunit_NEMF"/>
</dbReference>
<comment type="function">
    <text evidence="5">Key component of the ribosome quality control system (RQC), a ribosome-associated complex that mediates the extraction of incompletely synthesized nascent chains from stalled ribosomes and their subsequent degradation. RqcH recruits Ala-charged tRNA, and with RqcP directs the elongation of stalled nascent chains on 50S ribosomal subunits, leading to non-templated C-terminal alanine extensions (Ala tail). The Ala tail promotes nascent chain degradation. May add between 1 and at least 8 Ala residues. Binds to stalled 50S ribosomal subunits.</text>
</comment>
<feature type="domain" description="NFACT RNA-binding" evidence="6">
    <location>
        <begin position="462"/>
        <end position="553"/>
    </location>
</feature>
<dbReference type="GO" id="GO:0072344">
    <property type="term" value="P:rescue of stalled ribosome"/>
    <property type="evidence" value="ECO:0007669"/>
    <property type="project" value="UniProtKB-UniRule"/>
</dbReference>
<gene>
    <name evidence="5" type="primary">rqcH</name>
    <name evidence="7" type="ORF">IAB63_00020</name>
</gene>
<comment type="similarity">
    <text evidence="5">Belongs to the NEMF family.</text>
</comment>